<feature type="transmembrane region" description="Helical" evidence="5">
    <location>
        <begin position="89"/>
        <end position="110"/>
    </location>
</feature>
<evidence type="ECO:0000313" key="7">
    <source>
        <dbReference type="EMBL" id="CAB4614181.1"/>
    </source>
</evidence>
<evidence type="ECO:0000256" key="1">
    <source>
        <dbReference type="ARBA" id="ARBA00004141"/>
    </source>
</evidence>
<feature type="transmembrane region" description="Helical" evidence="5">
    <location>
        <begin position="389"/>
        <end position="410"/>
    </location>
</feature>
<comment type="subcellular location">
    <subcellularLocation>
        <location evidence="1">Membrane</location>
        <topology evidence="1">Multi-pass membrane protein</topology>
    </subcellularLocation>
</comment>
<dbReference type="Gene3D" id="1.20.1250.20">
    <property type="entry name" value="MFS general substrate transporter like domains"/>
    <property type="match status" value="1"/>
</dbReference>
<feature type="transmembrane region" description="Helical" evidence="5">
    <location>
        <begin position="225"/>
        <end position="244"/>
    </location>
</feature>
<feature type="domain" description="Major facilitator superfamily (MFS) profile" evidence="6">
    <location>
        <begin position="1"/>
        <end position="450"/>
    </location>
</feature>
<evidence type="ECO:0000256" key="4">
    <source>
        <dbReference type="ARBA" id="ARBA00023136"/>
    </source>
</evidence>
<reference evidence="7" key="1">
    <citation type="submission" date="2020-05" db="EMBL/GenBank/DDBJ databases">
        <authorList>
            <person name="Chiriac C."/>
            <person name="Salcher M."/>
            <person name="Ghai R."/>
            <person name="Kavagutti S V."/>
        </authorList>
    </citation>
    <scope>NUCLEOTIDE SEQUENCE</scope>
</reference>
<feature type="transmembrane region" description="Helical" evidence="5">
    <location>
        <begin position="355"/>
        <end position="377"/>
    </location>
</feature>
<name>A0A6J6HK27_9ZZZZ</name>
<gene>
    <name evidence="7" type="ORF">UFOPK1939_00069</name>
</gene>
<dbReference type="InterPro" id="IPR020846">
    <property type="entry name" value="MFS_dom"/>
</dbReference>
<feature type="transmembrane region" description="Helical" evidence="5">
    <location>
        <begin position="150"/>
        <end position="172"/>
    </location>
</feature>
<evidence type="ECO:0000259" key="6">
    <source>
        <dbReference type="PROSITE" id="PS50850"/>
    </source>
</evidence>
<feature type="transmembrane region" description="Helical" evidence="5">
    <location>
        <begin position="292"/>
        <end position="313"/>
    </location>
</feature>
<dbReference type="PANTHER" id="PTHR23501">
    <property type="entry name" value="MAJOR FACILITATOR SUPERFAMILY"/>
    <property type="match status" value="1"/>
</dbReference>
<organism evidence="7">
    <name type="scientific">freshwater metagenome</name>
    <dbReference type="NCBI Taxonomy" id="449393"/>
    <lineage>
        <taxon>unclassified sequences</taxon>
        <taxon>metagenomes</taxon>
        <taxon>ecological metagenomes</taxon>
    </lineage>
</organism>
<keyword evidence="3 5" id="KW-1133">Transmembrane helix</keyword>
<protein>
    <submittedName>
        <fullName evidence="7">Unannotated protein</fullName>
    </submittedName>
</protein>
<dbReference type="InterPro" id="IPR011701">
    <property type="entry name" value="MFS"/>
</dbReference>
<dbReference type="GO" id="GO:0022857">
    <property type="term" value="F:transmembrane transporter activity"/>
    <property type="evidence" value="ECO:0007669"/>
    <property type="project" value="InterPro"/>
</dbReference>
<dbReference type="GO" id="GO:0005886">
    <property type="term" value="C:plasma membrane"/>
    <property type="evidence" value="ECO:0007669"/>
    <property type="project" value="TreeGrafter"/>
</dbReference>
<sequence length="464" mass="47094">MGITGVVTAAAFETIAVSTAMPEAVKAVNGLGAYAWAFNGVVIATLVATVAGGDYSDRKGPKLPLIGGLMVFAVGLLVCATANVMPIFVIGRVLQGLGGGAAIVAVYVVVARGYEAKIRPQVFSALAAAWVVPSLVGPFIAGAIAEFWTWRVVFFAVVPIVVIAMFLVWPLVSAVEGPGGIGHGQDKDLADAGEQTTQSSRSGRTRWAASLAAGAVLIQDGGRRLGLVGAGEALIGLVVVGFALQRLLPSGSLRLARGLPSAIGARGLLAGAFFGAQAFVPLMLVDQRGLGLTLAGLSLTTSSLGWFVGSWWQGRPDLTIHRDRLIIVGALCVFVGIVLMTLTVTLPAPAAIAGLAWAIGGFGMGITIPAVNVWVLGMSSGEEQGANSAALQLGDGAGVLTCTALAGVIYGIGTAPAGQQQVTFLTIFVTMTAVCIVAIVAASRLTVIAPSVTQVSATEPARDA</sequence>
<dbReference type="EMBL" id="CAEZVF010000005">
    <property type="protein sequence ID" value="CAB4614181.1"/>
    <property type="molecule type" value="Genomic_DNA"/>
</dbReference>
<feature type="transmembrane region" description="Helical" evidence="5">
    <location>
        <begin position="31"/>
        <end position="51"/>
    </location>
</feature>
<feature type="transmembrane region" description="Helical" evidence="5">
    <location>
        <begin position="325"/>
        <end position="348"/>
    </location>
</feature>
<dbReference type="AlphaFoldDB" id="A0A6J6HK27"/>
<proteinExistence type="predicted"/>
<dbReference type="PANTHER" id="PTHR23501:SF154">
    <property type="entry name" value="MULTIDRUG-EFFLUX TRANSPORTER RV1634-RELATED"/>
    <property type="match status" value="1"/>
</dbReference>
<feature type="transmembrane region" description="Helical" evidence="5">
    <location>
        <begin position="122"/>
        <end position="144"/>
    </location>
</feature>
<dbReference type="PROSITE" id="PS50850">
    <property type="entry name" value="MFS"/>
    <property type="match status" value="1"/>
</dbReference>
<keyword evidence="2 5" id="KW-0812">Transmembrane</keyword>
<keyword evidence="4 5" id="KW-0472">Membrane</keyword>
<evidence type="ECO:0000256" key="5">
    <source>
        <dbReference type="SAM" id="Phobius"/>
    </source>
</evidence>
<evidence type="ECO:0000256" key="2">
    <source>
        <dbReference type="ARBA" id="ARBA00022692"/>
    </source>
</evidence>
<feature type="transmembrane region" description="Helical" evidence="5">
    <location>
        <begin position="63"/>
        <end position="83"/>
    </location>
</feature>
<feature type="transmembrane region" description="Helical" evidence="5">
    <location>
        <begin position="422"/>
        <end position="442"/>
    </location>
</feature>
<dbReference type="Pfam" id="PF07690">
    <property type="entry name" value="MFS_1"/>
    <property type="match status" value="1"/>
</dbReference>
<dbReference type="Gene3D" id="1.20.1720.10">
    <property type="entry name" value="Multidrug resistance protein D"/>
    <property type="match status" value="1"/>
</dbReference>
<feature type="transmembrane region" description="Helical" evidence="5">
    <location>
        <begin position="264"/>
        <end position="285"/>
    </location>
</feature>
<dbReference type="SUPFAM" id="SSF103473">
    <property type="entry name" value="MFS general substrate transporter"/>
    <property type="match status" value="1"/>
</dbReference>
<dbReference type="InterPro" id="IPR036259">
    <property type="entry name" value="MFS_trans_sf"/>
</dbReference>
<evidence type="ECO:0000256" key="3">
    <source>
        <dbReference type="ARBA" id="ARBA00022989"/>
    </source>
</evidence>
<accession>A0A6J6HK27</accession>